<feature type="compositionally biased region" description="Basic and acidic residues" evidence="1">
    <location>
        <begin position="64"/>
        <end position="74"/>
    </location>
</feature>
<dbReference type="EMBL" id="CP136336">
    <property type="protein sequence ID" value="WOB10872.1"/>
    <property type="molecule type" value="Genomic_DNA"/>
</dbReference>
<feature type="compositionally biased region" description="Basic and acidic residues" evidence="1">
    <location>
        <begin position="81"/>
        <end position="100"/>
    </location>
</feature>
<sequence length="107" mass="11677">MSKHFHFLATAVVAFASITGSAYAAHPNVDSFDGMNRLPATHSQLPQRQSDSDAATHANSSGIDRYDGMNRREAANTASSHGDDESHIHVSPTKRDRRDGMMPAKQR</sequence>
<evidence type="ECO:0000256" key="1">
    <source>
        <dbReference type="SAM" id="MobiDB-lite"/>
    </source>
</evidence>
<gene>
    <name evidence="3" type="ORF">RXV79_12645</name>
</gene>
<name>A0ABZ0D6H4_9BURK</name>
<evidence type="ECO:0000256" key="2">
    <source>
        <dbReference type="SAM" id="SignalP"/>
    </source>
</evidence>
<reference evidence="3 4" key="1">
    <citation type="submission" date="2023-10" db="EMBL/GenBank/DDBJ databases">
        <title>Bacteria for the degradation of biodegradable plastic PBAT(Polybutylene adipate terephthalate).</title>
        <authorList>
            <person name="Weon H.-Y."/>
            <person name="Yeon J."/>
        </authorList>
    </citation>
    <scope>NUCLEOTIDE SEQUENCE [LARGE SCALE GENOMIC DNA]</scope>
    <source>
        <strain evidence="3 4">SBD 7-3</strain>
    </source>
</reference>
<organism evidence="3 4">
    <name type="scientific">Piscinibacter gummiphilus</name>
    <dbReference type="NCBI Taxonomy" id="946333"/>
    <lineage>
        <taxon>Bacteria</taxon>
        <taxon>Pseudomonadati</taxon>
        <taxon>Pseudomonadota</taxon>
        <taxon>Betaproteobacteria</taxon>
        <taxon>Burkholderiales</taxon>
        <taxon>Sphaerotilaceae</taxon>
        <taxon>Piscinibacter</taxon>
    </lineage>
</organism>
<feature type="region of interest" description="Disordered" evidence="1">
    <location>
        <begin position="27"/>
        <end position="107"/>
    </location>
</feature>
<feature type="compositionally biased region" description="Polar residues" evidence="1">
    <location>
        <begin position="41"/>
        <end position="62"/>
    </location>
</feature>
<feature type="signal peptide" evidence="2">
    <location>
        <begin position="1"/>
        <end position="24"/>
    </location>
</feature>
<feature type="chain" id="PRO_5045230353" evidence="2">
    <location>
        <begin position="25"/>
        <end position="107"/>
    </location>
</feature>
<evidence type="ECO:0000313" key="4">
    <source>
        <dbReference type="Proteomes" id="UP001303946"/>
    </source>
</evidence>
<dbReference type="RefSeq" id="WP_257824261.1">
    <property type="nucleotide sequence ID" value="NZ_CP136336.1"/>
</dbReference>
<dbReference type="Proteomes" id="UP001303946">
    <property type="component" value="Chromosome"/>
</dbReference>
<accession>A0ABZ0D6H4</accession>
<evidence type="ECO:0000313" key="3">
    <source>
        <dbReference type="EMBL" id="WOB10872.1"/>
    </source>
</evidence>
<keyword evidence="2" id="KW-0732">Signal</keyword>
<proteinExistence type="predicted"/>
<keyword evidence="4" id="KW-1185">Reference proteome</keyword>
<protein>
    <submittedName>
        <fullName evidence="3">Uncharacterized protein</fullName>
    </submittedName>
</protein>